<dbReference type="Proteomes" id="UP000190797">
    <property type="component" value="Chromosome"/>
</dbReference>
<proteinExistence type="predicted"/>
<dbReference type="RefSeq" id="WP_155128314.1">
    <property type="nucleotide sequence ID" value="NZ_CP017717.1"/>
</dbReference>
<reference evidence="2" key="1">
    <citation type="journal article" date="2017" name="Med. Chem. Commun.">
        <title>Nonomuraea sp. ATCC 55076 harbours the largest actinomycete chromosome to date and the kistamicin biosynthetic gene cluster.</title>
        <authorList>
            <person name="Nazari B."/>
            <person name="Forneris C.C."/>
            <person name="Gibson M.I."/>
            <person name="Moon K."/>
            <person name="Schramma K.R."/>
            <person name="Seyedsayamdost M.R."/>
        </authorList>
    </citation>
    <scope>NUCLEOTIDE SEQUENCE [LARGE SCALE GENOMIC DNA]</scope>
    <source>
        <strain evidence="2">ATCC 55076</strain>
    </source>
</reference>
<gene>
    <name evidence="1" type="ORF">BKM31_31775</name>
</gene>
<protein>
    <submittedName>
        <fullName evidence="1">Uncharacterized protein</fullName>
    </submittedName>
</protein>
<keyword evidence="2" id="KW-1185">Reference proteome</keyword>
<accession>A0A1V0A5E6</accession>
<sequence length="231" mass="24708">MILIWRSADHNHGPVDYYLISPTAGDRSPAGLLVEEFVLCDDYTAAGIDGAEWVAEIGAWSASAELSRAIRADTDLRSRVKPVSRQEAVRAFKLLGGGGLPEEAGLRTLFQERRPLPTTAPLNLGNGSSRARRYRILFAGELGETGLANARTALRLEPTGDPRVVGAASASAGGHGFTWELRRIGAGIAWCVDVTARLGSGPITALGALLHHHRQAVREQGLIPVTVERFA</sequence>
<evidence type="ECO:0000313" key="2">
    <source>
        <dbReference type="Proteomes" id="UP000190797"/>
    </source>
</evidence>
<dbReference type="KEGG" id="noa:BKM31_31775"/>
<dbReference type="OrthoDB" id="3362760at2"/>
<dbReference type="EMBL" id="CP017717">
    <property type="protein sequence ID" value="AQZ65430.1"/>
    <property type="molecule type" value="Genomic_DNA"/>
</dbReference>
<name>A0A1V0A5E6_9ACTN</name>
<evidence type="ECO:0000313" key="1">
    <source>
        <dbReference type="EMBL" id="AQZ65430.1"/>
    </source>
</evidence>
<dbReference type="AlphaFoldDB" id="A0A1V0A5E6"/>
<organism evidence="1 2">
    <name type="scientific">[Actinomadura] parvosata subsp. kistnae</name>
    <dbReference type="NCBI Taxonomy" id="1909395"/>
    <lineage>
        <taxon>Bacteria</taxon>
        <taxon>Bacillati</taxon>
        <taxon>Actinomycetota</taxon>
        <taxon>Actinomycetes</taxon>
        <taxon>Streptosporangiales</taxon>
        <taxon>Streptosporangiaceae</taxon>
        <taxon>Nonomuraea</taxon>
    </lineage>
</organism>